<dbReference type="AlphaFoldDB" id="A0A381ZIK6"/>
<gene>
    <name evidence="2" type="ORF">METZ01_LOCUS141437</name>
</gene>
<dbReference type="Gene3D" id="3.30.70.100">
    <property type="match status" value="1"/>
</dbReference>
<dbReference type="EMBL" id="UINC01021307">
    <property type="protein sequence ID" value="SVA88583.1"/>
    <property type="molecule type" value="Genomic_DNA"/>
</dbReference>
<dbReference type="InterPro" id="IPR011008">
    <property type="entry name" value="Dimeric_a/b-barrel"/>
</dbReference>
<dbReference type="SUPFAM" id="SSF54909">
    <property type="entry name" value="Dimeric alpha+beta barrel"/>
    <property type="match status" value="1"/>
</dbReference>
<evidence type="ECO:0000259" key="1">
    <source>
        <dbReference type="Pfam" id="PF07045"/>
    </source>
</evidence>
<proteinExistence type="predicted"/>
<evidence type="ECO:0000313" key="2">
    <source>
        <dbReference type="EMBL" id="SVA88583.1"/>
    </source>
</evidence>
<protein>
    <recommendedName>
        <fullName evidence="1">DUF1330 domain-containing protein</fullName>
    </recommendedName>
</protein>
<accession>A0A381ZIK6</accession>
<feature type="non-terminal residue" evidence="2">
    <location>
        <position position="1"/>
    </location>
</feature>
<organism evidence="2">
    <name type="scientific">marine metagenome</name>
    <dbReference type="NCBI Taxonomy" id="408172"/>
    <lineage>
        <taxon>unclassified sequences</taxon>
        <taxon>metagenomes</taxon>
        <taxon>ecological metagenomes</taxon>
    </lineage>
</organism>
<name>A0A381ZIK6_9ZZZZ</name>
<reference evidence="2" key="1">
    <citation type="submission" date="2018-05" db="EMBL/GenBank/DDBJ databases">
        <authorList>
            <person name="Lanie J.A."/>
            <person name="Ng W.-L."/>
            <person name="Kazmierczak K.M."/>
            <person name="Andrzejewski T.M."/>
            <person name="Davidsen T.M."/>
            <person name="Wayne K.J."/>
            <person name="Tettelin H."/>
            <person name="Glass J.I."/>
            <person name="Rusch D."/>
            <person name="Podicherti R."/>
            <person name="Tsui H.-C.T."/>
            <person name="Winkler M.E."/>
        </authorList>
    </citation>
    <scope>NUCLEOTIDE SEQUENCE</scope>
</reference>
<feature type="domain" description="DUF1330" evidence="1">
    <location>
        <begin position="1"/>
        <end position="58"/>
    </location>
</feature>
<dbReference type="InterPro" id="IPR010753">
    <property type="entry name" value="DUF1330"/>
</dbReference>
<sequence>VRGGKVLNIEGKQYERIVVSVFDSTEKAEECYNSKEYQHALGFLKDDVAERIIHIAEGLD</sequence>
<dbReference type="Pfam" id="PF07045">
    <property type="entry name" value="DUF1330"/>
    <property type="match status" value="1"/>
</dbReference>